<proteinExistence type="predicted"/>
<dbReference type="AlphaFoldDB" id="A0A6J5YL73"/>
<gene>
    <name evidence="1" type="ORF">UFOPK1392_02168</name>
</gene>
<sequence length="74" mass="8094">MCEHGFTPLGQRREVDTETAVGAFGASDALEQQINRRTGSQRRQLGGEMREHTALGGRTDLFDDAADGVFKRGN</sequence>
<organism evidence="1">
    <name type="scientific">freshwater metagenome</name>
    <dbReference type="NCBI Taxonomy" id="449393"/>
    <lineage>
        <taxon>unclassified sequences</taxon>
        <taxon>metagenomes</taxon>
        <taxon>ecological metagenomes</taxon>
    </lineage>
</organism>
<reference evidence="1" key="1">
    <citation type="submission" date="2020-05" db="EMBL/GenBank/DDBJ databases">
        <authorList>
            <person name="Chiriac C."/>
            <person name="Salcher M."/>
            <person name="Ghai R."/>
            <person name="Kavagutti S V."/>
        </authorList>
    </citation>
    <scope>NUCLEOTIDE SEQUENCE</scope>
</reference>
<accession>A0A6J5YL73</accession>
<evidence type="ECO:0000313" key="1">
    <source>
        <dbReference type="EMBL" id="CAB4324399.1"/>
    </source>
</evidence>
<name>A0A6J5YL73_9ZZZZ</name>
<dbReference type="EMBL" id="CAEMXZ010000142">
    <property type="protein sequence ID" value="CAB4324399.1"/>
    <property type="molecule type" value="Genomic_DNA"/>
</dbReference>
<protein>
    <submittedName>
        <fullName evidence="1">Unannotated protein</fullName>
    </submittedName>
</protein>